<comment type="catalytic activity">
    <reaction evidence="1">
        <text>ATP + protein L-histidine = ADP + protein N-phospho-L-histidine.</text>
        <dbReference type="EC" id="2.7.13.3"/>
    </reaction>
</comment>
<keyword evidence="15" id="KW-0675">Receptor</keyword>
<evidence type="ECO:0000256" key="3">
    <source>
        <dbReference type="ARBA" id="ARBA00022543"/>
    </source>
</evidence>
<keyword evidence="10" id="KW-0547">Nucleotide-binding</keyword>
<dbReference type="InterPro" id="IPR000014">
    <property type="entry name" value="PAS"/>
</dbReference>
<keyword evidence="4" id="KW-0597">Phosphoprotein</keyword>
<dbReference type="Gene3D" id="3.30.565.10">
    <property type="entry name" value="Histidine kinase-like ATPase, C-terminal domain"/>
    <property type="match status" value="1"/>
</dbReference>
<evidence type="ECO:0000256" key="13">
    <source>
        <dbReference type="ARBA" id="ARBA00022991"/>
    </source>
</evidence>
<dbReference type="EMBL" id="LAZR01000184">
    <property type="protein sequence ID" value="KKN83456.1"/>
    <property type="molecule type" value="Genomic_DNA"/>
</dbReference>
<dbReference type="Pfam" id="PF01590">
    <property type="entry name" value="GAF"/>
    <property type="match status" value="2"/>
</dbReference>
<dbReference type="GO" id="GO:0005524">
    <property type="term" value="F:ATP binding"/>
    <property type="evidence" value="ECO:0007669"/>
    <property type="project" value="UniProtKB-KW"/>
</dbReference>
<evidence type="ECO:0000313" key="17">
    <source>
        <dbReference type="EMBL" id="KKN83456.1"/>
    </source>
</evidence>
<keyword evidence="8" id="KW-0808">Transferase</keyword>
<dbReference type="PANTHER" id="PTHR41523">
    <property type="entry name" value="TWO-COMPONENT SYSTEM SENSOR PROTEIN"/>
    <property type="match status" value="1"/>
</dbReference>
<evidence type="ECO:0000256" key="2">
    <source>
        <dbReference type="ARBA" id="ARBA00012438"/>
    </source>
</evidence>
<evidence type="ECO:0000256" key="5">
    <source>
        <dbReference type="ARBA" id="ARBA00022606"/>
    </source>
</evidence>
<dbReference type="SUPFAM" id="SSF55785">
    <property type="entry name" value="PYP-like sensor domain (PAS domain)"/>
    <property type="match status" value="1"/>
</dbReference>
<evidence type="ECO:0000256" key="12">
    <source>
        <dbReference type="ARBA" id="ARBA00022840"/>
    </source>
</evidence>
<dbReference type="InterPro" id="IPR029016">
    <property type="entry name" value="GAF-like_dom_sf"/>
</dbReference>
<keyword evidence="5" id="KW-0716">Sensory transduction</keyword>
<dbReference type="SMART" id="SM00911">
    <property type="entry name" value="HWE_HK"/>
    <property type="match status" value="1"/>
</dbReference>
<keyword evidence="6" id="KW-0285">Flavoprotein</keyword>
<comment type="caution">
    <text evidence="17">The sequence shown here is derived from an EMBL/GenBank/DDBJ whole genome shotgun (WGS) entry which is preliminary data.</text>
</comment>
<keyword evidence="3" id="KW-0600">Photoreceptor protein</keyword>
<dbReference type="GO" id="GO:0004673">
    <property type="term" value="F:protein histidine kinase activity"/>
    <property type="evidence" value="ECO:0007669"/>
    <property type="project" value="UniProtKB-EC"/>
</dbReference>
<evidence type="ECO:0000256" key="11">
    <source>
        <dbReference type="ARBA" id="ARBA00022777"/>
    </source>
</evidence>
<evidence type="ECO:0000256" key="14">
    <source>
        <dbReference type="ARBA" id="ARBA00023026"/>
    </source>
</evidence>
<feature type="domain" description="PAC" evidence="16">
    <location>
        <begin position="598"/>
        <end position="650"/>
    </location>
</feature>
<dbReference type="SMART" id="SM00086">
    <property type="entry name" value="PAC"/>
    <property type="match status" value="1"/>
</dbReference>
<dbReference type="Gene3D" id="2.10.70.100">
    <property type="match status" value="1"/>
</dbReference>
<dbReference type="InterPro" id="IPR013655">
    <property type="entry name" value="PAS_fold_3"/>
</dbReference>
<dbReference type="Pfam" id="PF07536">
    <property type="entry name" value="HWE_HK"/>
    <property type="match status" value="1"/>
</dbReference>
<dbReference type="AlphaFoldDB" id="A0A0F9WCA8"/>
<dbReference type="SUPFAM" id="SSF55781">
    <property type="entry name" value="GAF domain-like"/>
    <property type="match status" value="2"/>
</dbReference>
<dbReference type="InterPro" id="IPR035965">
    <property type="entry name" value="PAS-like_dom_sf"/>
</dbReference>
<dbReference type="EC" id="2.7.13.3" evidence="2"/>
<evidence type="ECO:0000256" key="15">
    <source>
        <dbReference type="ARBA" id="ARBA00023170"/>
    </source>
</evidence>
<keyword evidence="13" id="KW-0157">Chromophore</keyword>
<dbReference type="PANTHER" id="PTHR41523:SF8">
    <property type="entry name" value="ETHYLENE RESPONSE SENSOR PROTEIN"/>
    <property type="match status" value="1"/>
</dbReference>
<proteinExistence type="predicted"/>
<dbReference type="Gene3D" id="3.30.450.40">
    <property type="match status" value="2"/>
</dbReference>
<evidence type="ECO:0000256" key="1">
    <source>
        <dbReference type="ARBA" id="ARBA00000085"/>
    </source>
</evidence>
<keyword evidence="11" id="KW-0418">Kinase</keyword>
<dbReference type="InterPro" id="IPR001610">
    <property type="entry name" value="PAC"/>
</dbReference>
<dbReference type="SMART" id="SM00065">
    <property type="entry name" value="GAF"/>
    <property type="match status" value="2"/>
</dbReference>
<gene>
    <name evidence="17" type="ORF">LCGC14_0298740</name>
</gene>
<evidence type="ECO:0000256" key="7">
    <source>
        <dbReference type="ARBA" id="ARBA00022643"/>
    </source>
</evidence>
<dbReference type="InterPro" id="IPR036890">
    <property type="entry name" value="HATPase_C_sf"/>
</dbReference>
<dbReference type="InterPro" id="IPR000700">
    <property type="entry name" value="PAS-assoc_C"/>
</dbReference>
<keyword evidence="12" id="KW-0067">ATP-binding</keyword>
<organism evidence="17">
    <name type="scientific">marine sediment metagenome</name>
    <dbReference type="NCBI Taxonomy" id="412755"/>
    <lineage>
        <taxon>unclassified sequences</taxon>
        <taxon>metagenomes</taxon>
        <taxon>ecological metagenomes</taxon>
    </lineage>
</organism>
<reference evidence="17" key="1">
    <citation type="journal article" date="2015" name="Nature">
        <title>Complex archaea that bridge the gap between prokaryotes and eukaryotes.</title>
        <authorList>
            <person name="Spang A."/>
            <person name="Saw J.H."/>
            <person name="Jorgensen S.L."/>
            <person name="Zaremba-Niedzwiedzka K."/>
            <person name="Martijn J."/>
            <person name="Lind A.E."/>
            <person name="van Eijk R."/>
            <person name="Schleper C."/>
            <person name="Guy L."/>
            <person name="Ettema T.J."/>
        </authorList>
    </citation>
    <scope>NUCLEOTIDE SEQUENCE</scope>
</reference>
<sequence>MAVKGWRNAALGAWRMDAIEKSVTHIGPSVPVFLSGGGKMGALIRAHMWRDSPLGPPQDWSLPLLTTVRTLLGSKVPMLAAWGPDLRVLYNDSYAPLLNDRHCDALGRPLAQVWEEIWSGVRPFVEGALAGETTGADNLPIVIPGGLEEQRYFSFSCSPVYTQSETVGGILVISVETTGDVLADRRLNFRIALKDRLRDLDDPREVMFAAAEILGLHLRADRVGYAEIEADTMFFVERDWCDVGMPSLAGRHRLDDFGPALIAEFRAGNAVAFADVLMEPLTSGEGVAEAFHSVSTRAAITMPLVKNGTLAGVLYVHDREPRHWTESEKGLVREVAESTWAEVQRARSESALRENHRRQDLLLRLLDGQRKTHDDQFIMQAAAEAVGRHLVVDRVGFFEMAEDDTLQFLSGWTDGRLPLLTVPLPSIGIGTGYLAEVRAGKTLGISDTRADPLTADSLFGEIGTVSLIGAPIIREGRWQAGLYVNHAEARAWTDDEIGLVREVADQTWDAVERARAERALQGSDARLHLALDAGRIGAWSLDIGRDSADRTPRHDAIFGYETPVVEWSFKRFLDHVLPEERDRVQSCFQSAVEGQTEWHLECGIERADGARRQIEVSGRPQRDAAGTVIGFIGVVIDITEARQAEERQALLVRELHHRVKNNLATVQSIINFTFRTSESMETFQAGIGNRIGALARSHTLLTDNEWNGAELEHILRAELEPYDDGGRLQLEGPPFFLPADAAVPLAMAVHELTTNAAKYGALSVEEGRLDIRWMTEASQEGRKLSLDWIERDGPPVSLPTRRGFGTTLLERLLGRQLAGGVEIKYLPQGVQVRIEALIQNS</sequence>
<keyword evidence="7" id="KW-0288">FMN</keyword>
<dbReference type="NCBIfam" id="TIGR00229">
    <property type="entry name" value="sensory_box"/>
    <property type="match status" value="1"/>
</dbReference>
<evidence type="ECO:0000256" key="6">
    <source>
        <dbReference type="ARBA" id="ARBA00022630"/>
    </source>
</evidence>
<keyword evidence="9" id="KW-0677">Repeat</keyword>
<evidence type="ECO:0000256" key="9">
    <source>
        <dbReference type="ARBA" id="ARBA00022737"/>
    </source>
</evidence>
<dbReference type="GO" id="GO:0009881">
    <property type="term" value="F:photoreceptor activity"/>
    <property type="evidence" value="ECO:0007669"/>
    <property type="project" value="UniProtKB-KW"/>
</dbReference>
<keyword evidence="14" id="KW-0843">Virulence</keyword>
<protein>
    <recommendedName>
        <fullName evidence="2">histidine kinase</fullName>
        <ecNumber evidence="2">2.7.13.3</ecNumber>
    </recommendedName>
</protein>
<name>A0A0F9WCA8_9ZZZZ</name>
<dbReference type="InterPro" id="IPR011102">
    <property type="entry name" value="Sig_transdc_His_kinase_HWE"/>
</dbReference>
<accession>A0A0F9WCA8</accession>
<evidence type="ECO:0000256" key="10">
    <source>
        <dbReference type="ARBA" id="ARBA00022741"/>
    </source>
</evidence>
<evidence type="ECO:0000256" key="4">
    <source>
        <dbReference type="ARBA" id="ARBA00022553"/>
    </source>
</evidence>
<dbReference type="PROSITE" id="PS50113">
    <property type="entry name" value="PAC"/>
    <property type="match status" value="1"/>
</dbReference>
<dbReference type="Gene3D" id="3.30.450.20">
    <property type="entry name" value="PAS domain"/>
    <property type="match status" value="2"/>
</dbReference>
<evidence type="ECO:0000259" key="16">
    <source>
        <dbReference type="PROSITE" id="PS50113"/>
    </source>
</evidence>
<dbReference type="InterPro" id="IPR003018">
    <property type="entry name" value="GAF"/>
</dbReference>
<dbReference type="Pfam" id="PF08447">
    <property type="entry name" value="PAS_3"/>
    <property type="match status" value="1"/>
</dbReference>
<evidence type="ECO:0000256" key="8">
    <source>
        <dbReference type="ARBA" id="ARBA00022679"/>
    </source>
</evidence>